<feature type="compositionally biased region" description="Basic and acidic residues" evidence="1">
    <location>
        <begin position="80"/>
        <end position="100"/>
    </location>
</feature>
<organism evidence="2 3">
    <name type="scientific">Ephemerocybe angulata</name>
    <dbReference type="NCBI Taxonomy" id="980116"/>
    <lineage>
        <taxon>Eukaryota</taxon>
        <taxon>Fungi</taxon>
        <taxon>Dikarya</taxon>
        <taxon>Basidiomycota</taxon>
        <taxon>Agaricomycotina</taxon>
        <taxon>Agaricomycetes</taxon>
        <taxon>Agaricomycetidae</taxon>
        <taxon>Agaricales</taxon>
        <taxon>Agaricineae</taxon>
        <taxon>Psathyrellaceae</taxon>
        <taxon>Ephemerocybe</taxon>
    </lineage>
</organism>
<dbReference type="EMBL" id="JAACJK010000109">
    <property type="protein sequence ID" value="KAF5333482.1"/>
    <property type="molecule type" value="Genomic_DNA"/>
</dbReference>
<sequence length="191" mass="20258">MAVLKARVTIVAATRVRHKSDIIQAEPPKTLSTPSACVSESTTRNLRIHLPADGAPPNATQAHVDDDRPCASPRAQARSLRNDDEHVGNGDDGGRTKAAVDDGSLDDVEARIQTVSRLSSHGNPRLTSATETTAARSYHTANVISSPRTSTMTAPTPPTSLSPLPDVLDDLQIPSAYLPRPQTRPTTTTTA</sequence>
<gene>
    <name evidence="2" type="ORF">D9611_002847</name>
</gene>
<keyword evidence="3" id="KW-1185">Reference proteome</keyword>
<proteinExistence type="predicted"/>
<dbReference type="AlphaFoldDB" id="A0A8H5C1I4"/>
<feature type="compositionally biased region" description="Low complexity" evidence="1">
    <location>
        <begin position="145"/>
        <end position="154"/>
    </location>
</feature>
<protein>
    <submittedName>
        <fullName evidence="2">Uncharacterized protein</fullName>
    </submittedName>
</protein>
<name>A0A8H5C1I4_9AGAR</name>
<feature type="region of interest" description="Disordered" evidence="1">
    <location>
        <begin position="51"/>
        <end position="191"/>
    </location>
</feature>
<feature type="compositionally biased region" description="Polar residues" evidence="1">
    <location>
        <begin position="113"/>
        <end position="144"/>
    </location>
</feature>
<evidence type="ECO:0000313" key="2">
    <source>
        <dbReference type="EMBL" id="KAF5333482.1"/>
    </source>
</evidence>
<accession>A0A8H5C1I4</accession>
<evidence type="ECO:0000256" key="1">
    <source>
        <dbReference type="SAM" id="MobiDB-lite"/>
    </source>
</evidence>
<feature type="compositionally biased region" description="Low complexity" evidence="1">
    <location>
        <begin position="179"/>
        <end position="191"/>
    </location>
</feature>
<evidence type="ECO:0000313" key="3">
    <source>
        <dbReference type="Proteomes" id="UP000541558"/>
    </source>
</evidence>
<dbReference type="Proteomes" id="UP000541558">
    <property type="component" value="Unassembled WGS sequence"/>
</dbReference>
<reference evidence="2 3" key="1">
    <citation type="journal article" date="2020" name="ISME J.">
        <title>Uncovering the hidden diversity of litter-decomposition mechanisms in mushroom-forming fungi.</title>
        <authorList>
            <person name="Floudas D."/>
            <person name="Bentzer J."/>
            <person name="Ahren D."/>
            <person name="Johansson T."/>
            <person name="Persson P."/>
            <person name="Tunlid A."/>
        </authorList>
    </citation>
    <scope>NUCLEOTIDE SEQUENCE [LARGE SCALE GENOMIC DNA]</scope>
    <source>
        <strain evidence="2 3">CBS 175.51</strain>
    </source>
</reference>
<comment type="caution">
    <text evidence="2">The sequence shown here is derived from an EMBL/GenBank/DDBJ whole genome shotgun (WGS) entry which is preliminary data.</text>
</comment>